<dbReference type="Gene3D" id="1.25.40.10">
    <property type="entry name" value="Tetratricopeptide repeat domain"/>
    <property type="match status" value="1"/>
</dbReference>
<dbReference type="SUPFAM" id="SSF48452">
    <property type="entry name" value="TPR-like"/>
    <property type="match status" value="1"/>
</dbReference>
<accession>A0A0C2HNF1</accession>
<sequence>MKKLILFSIAITLFVTGCGGGSGSDGPLEGEDNSNTRTISGIVTDPAIRDARLELRKTSDGSLAAICGAAGTQLCNNTWSGADGRFTLAVRKTSDLSDYYLVTHGGIDTVYGTSFESISLRSPLQAFSGHSGEIVVSPVTSILNPFVEECDLRTALGLSGHTNLLADPTENTELLKVSYLLVKIALAYNELGGSEDAFARMGEELALQPLFDQGGNLRRPFLEEVFHDSSLAEDYSAKMDAIAATALRLRGFSGDPAAVMGMIAGSEKLAAFTAALNAIIVDLPETVSDTYTENVTALYTKVEELAGEIPIEGFSISQLARFVAYSNAFFADYTNYLNREIFAAELAVIVPPGQEGEAFLEALRYLAQERVQVASVPLAAPLGNDNAQRAEYYFNSNLDRGYQARTLISAIYNDAMNDEIYLEIVKYYAAQGRHQRAAALADAYIVSSLNRATAYSHIGRHSAAYSAELAFDYLSQAESRFREIAQNRGLSDELVDELILVANRYTQLGNFSQARALREWLLGEVTRLDNSGTPTRFTLHARLISGQQHLIEDLISENQKAEALAGIAYFVELVDKLEINPSPTNANPYAQHMVYYARAMGFYRDLADSANDAWIKNEVMNLFAEIQALKEWTQDNRGGFQWMGSTYYGTIAGHVCWAGGLDAAISEVLNQIDVDKGAVAITGRYAALRGIMIALAEEDFSAARAFYEEQNPLAADFSNLSVNHSYIDAYAYFNQSNPGLAVHALERGDSLLAEKALDYIRGKIDEAVVYYVTHNINEAASLVSFATTMAGSRYLERGYVKLAHAYARLGAKDKAAAVLLSAEEYVDTLPASFIKSKSYATIGYFFHDMGYQPDAAALFDKARTVDSSGITDAKERSEYSLGIARDFFFRGDNAGMSGYLEEATRHALEIHASGTIDNTRARDESTALRNIALEYGKVPDLKKAKDLLQLAIEAAEQITADNSRTTAYANIVRTYARLGLVDLAYAAAQRLHATVPERNSSIRDIAKHVTSIDDFPDSPLAFVDTDKDGRPDFFVPWASPEQIAASGLELDDDSDGDGKPDTVDLTPFHAD</sequence>
<proteinExistence type="predicted"/>
<name>A0A0C2HNF1_9BACT</name>
<keyword evidence="3" id="KW-1185">Reference proteome</keyword>
<dbReference type="PROSITE" id="PS51257">
    <property type="entry name" value="PROKAR_LIPOPROTEIN"/>
    <property type="match status" value="1"/>
</dbReference>
<dbReference type="EMBL" id="JWJD01000003">
    <property type="protein sequence ID" value="KIH76475.1"/>
    <property type="molecule type" value="Genomic_DNA"/>
</dbReference>
<evidence type="ECO:0000256" key="1">
    <source>
        <dbReference type="SAM" id="MobiDB-lite"/>
    </source>
</evidence>
<evidence type="ECO:0008006" key="4">
    <source>
        <dbReference type="Google" id="ProtNLM"/>
    </source>
</evidence>
<dbReference type="InterPro" id="IPR011990">
    <property type="entry name" value="TPR-like_helical_dom_sf"/>
</dbReference>
<dbReference type="AlphaFoldDB" id="A0A0C2HNF1"/>
<evidence type="ECO:0000313" key="3">
    <source>
        <dbReference type="Proteomes" id="UP000035068"/>
    </source>
</evidence>
<dbReference type="Proteomes" id="UP000035068">
    <property type="component" value="Unassembled WGS sequence"/>
</dbReference>
<feature type="region of interest" description="Disordered" evidence="1">
    <location>
        <begin position="1047"/>
        <end position="1071"/>
    </location>
</feature>
<protein>
    <recommendedName>
        <fullName evidence="4">Tetratricopeptide repeat protein</fullName>
    </recommendedName>
</protein>
<comment type="caution">
    <text evidence="2">The sequence shown here is derived from an EMBL/GenBank/DDBJ whole genome shotgun (WGS) entry which is preliminary data.</text>
</comment>
<gene>
    <name evidence="2" type="ORF">GFER_09790</name>
</gene>
<organism evidence="2 3">
    <name type="scientific">Geoalkalibacter ferrihydriticus DSM 17813</name>
    <dbReference type="NCBI Taxonomy" id="1121915"/>
    <lineage>
        <taxon>Bacteria</taxon>
        <taxon>Pseudomonadati</taxon>
        <taxon>Thermodesulfobacteriota</taxon>
        <taxon>Desulfuromonadia</taxon>
        <taxon>Desulfuromonadales</taxon>
        <taxon>Geoalkalibacteraceae</taxon>
        <taxon>Geoalkalibacter</taxon>
    </lineage>
</organism>
<reference evidence="2 3" key="1">
    <citation type="submission" date="2014-12" db="EMBL/GenBank/DDBJ databases">
        <title>Genomes of Geoalkalibacter ferrihydriticus and Geoalkalibacter subterraneus, two haloalkaliphilic metal-reducing members of the Geobacteraceae.</title>
        <authorList>
            <person name="Badalamenti J.P."/>
            <person name="Torres C.I."/>
            <person name="Krajmalnik-Brown R."/>
            <person name="Bond D.R."/>
        </authorList>
    </citation>
    <scope>NUCLEOTIDE SEQUENCE [LARGE SCALE GENOMIC DNA]</scope>
    <source>
        <strain evidence="2 3">DSM 17813</strain>
    </source>
</reference>
<dbReference type="RefSeq" id="WP_040099027.1">
    <property type="nucleotide sequence ID" value="NZ_JWJD01000003.1"/>
</dbReference>
<evidence type="ECO:0000313" key="2">
    <source>
        <dbReference type="EMBL" id="KIH76475.1"/>
    </source>
</evidence>